<feature type="region of interest" description="Disordered" evidence="1">
    <location>
        <begin position="274"/>
        <end position="369"/>
    </location>
</feature>
<dbReference type="AlphaFoldDB" id="A0A8H1L724"/>
<dbReference type="Proteomes" id="UP000298111">
    <property type="component" value="Unassembled WGS sequence"/>
</dbReference>
<feature type="compositionally biased region" description="Low complexity" evidence="1">
    <location>
        <begin position="338"/>
        <end position="354"/>
    </location>
</feature>
<comment type="caution">
    <text evidence="2">The sequence shown here is derived from an EMBL/GenBank/DDBJ whole genome shotgun (WGS) entry which is preliminary data.</text>
</comment>
<reference evidence="2 3" key="1">
    <citation type="submission" date="2018-10" db="EMBL/GenBank/DDBJ databases">
        <title>Isolation of pseudouridimycin from Streptomyces albus DSM 40763.</title>
        <authorList>
            <person name="Rosenqvist P."/>
            <person name="Metsae-Ketelae M."/>
            <person name="Virta P."/>
        </authorList>
    </citation>
    <scope>NUCLEOTIDE SEQUENCE [LARGE SCALE GENOMIC DNA]</scope>
    <source>
        <strain evidence="2 3">DSM 40763</strain>
    </source>
</reference>
<dbReference type="RefSeq" id="WP_135567566.1">
    <property type="nucleotide sequence ID" value="NZ_RCIY01000089.1"/>
</dbReference>
<evidence type="ECO:0000313" key="2">
    <source>
        <dbReference type="EMBL" id="TGG77864.1"/>
    </source>
</evidence>
<organism evidence="2 3">
    <name type="scientific">Streptomyces albus</name>
    <dbReference type="NCBI Taxonomy" id="1888"/>
    <lineage>
        <taxon>Bacteria</taxon>
        <taxon>Bacillati</taxon>
        <taxon>Actinomycetota</taxon>
        <taxon>Actinomycetes</taxon>
        <taxon>Kitasatosporales</taxon>
        <taxon>Streptomycetaceae</taxon>
        <taxon>Streptomyces</taxon>
    </lineage>
</organism>
<sequence>MSGQEAYEVLPDEDQEHAEPVRLRLVKTAAEEQAPAGRERLDLRSYLPTPRNLRVLLAGVGEGTGVLVGRGWTWLRGEAWDSDSAMKAGGVVFVCYAAGTAALEQWGTYTGYLIPPAVAVWCLIARQHTTLAVAVRTAVKEAKEAEGQRLLAEERRKIAAAAKEAVQRRVGGAAPAEVPADTADTAVDTADTVEELAVPADDDGVELTADEAAGIIRRVAARHPRHLGVHLSDLLDQPELEGWDQTELKATLTELRLPVSSFKLTFPVGPARTRDGVRLEHLPPTPEAPAGGAGGRAPGEAPQGSPAGVGEGLALVPSQHPAGPRPGTSATAPSGARPSTPAGTPSGAAGGAPLSPSPTATPAPSQRTG</sequence>
<dbReference type="EMBL" id="RCIY01000089">
    <property type="protein sequence ID" value="TGG77864.1"/>
    <property type="molecule type" value="Genomic_DNA"/>
</dbReference>
<name>A0A8H1L724_9ACTN</name>
<proteinExistence type="predicted"/>
<evidence type="ECO:0000313" key="3">
    <source>
        <dbReference type="Proteomes" id="UP000298111"/>
    </source>
</evidence>
<evidence type="ECO:0000256" key="1">
    <source>
        <dbReference type="SAM" id="MobiDB-lite"/>
    </source>
</evidence>
<gene>
    <name evidence="2" type="ORF">D8771_26565</name>
</gene>
<accession>A0A8H1L724</accession>
<protein>
    <submittedName>
        <fullName evidence="2">Uncharacterized protein</fullName>
    </submittedName>
</protein>